<evidence type="ECO:0000313" key="2">
    <source>
        <dbReference type="Proteomes" id="UP001162483"/>
    </source>
</evidence>
<feature type="non-terminal residue" evidence="1">
    <location>
        <position position="53"/>
    </location>
</feature>
<proteinExistence type="predicted"/>
<evidence type="ECO:0000313" key="1">
    <source>
        <dbReference type="EMBL" id="CAI9598036.1"/>
    </source>
</evidence>
<dbReference type="EMBL" id="CATNWA010017112">
    <property type="protein sequence ID" value="CAI9598036.1"/>
    <property type="molecule type" value="Genomic_DNA"/>
</dbReference>
<gene>
    <name evidence="1" type="ORF">SPARVUS_LOCUS12334269</name>
</gene>
<keyword evidence="2" id="KW-1185">Reference proteome</keyword>
<accession>A0ABN9FR96</accession>
<protein>
    <submittedName>
        <fullName evidence="1">Uncharacterized protein</fullName>
    </submittedName>
</protein>
<comment type="caution">
    <text evidence="1">The sequence shown here is derived from an EMBL/GenBank/DDBJ whole genome shotgun (WGS) entry which is preliminary data.</text>
</comment>
<organism evidence="1 2">
    <name type="scientific">Staurois parvus</name>
    <dbReference type="NCBI Taxonomy" id="386267"/>
    <lineage>
        <taxon>Eukaryota</taxon>
        <taxon>Metazoa</taxon>
        <taxon>Chordata</taxon>
        <taxon>Craniata</taxon>
        <taxon>Vertebrata</taxon>
        <taxon>Euteleostomi</taxon>
        <taxon>Amphibia</taxon>
        <taxon>Batrachia</taxon>
        <taxon>Anura</taxon>
        <taxon>Neobatrachia</taxon>
        <taxon>Ranoidea</taxon>
        <taxon>Ranidae</taxon>
        <taxon>Staurois</taxon>
    </lineage>
</organism>
<sequence>MWPITSCHCSSQLLPLFFITPLTFHRGIFSSKEMSRLHRVTHSFTNVCRSSLH</sequence>
<name>A0ABN9FR96_9NEOB</name>
<dbReference type="Proteomes" id="UP001162483">
    <property type="component" value="Unassembled WGS sequence"/>
</dbReference>
<reference evidence="1" key="1">
    <citation type="submission" date="2023-05" db="EMBL/GenBank/DDBJ databases">
        <authorList>
            <person name="Stuckert A."/>
        </authorList>
    </citation>
    <scope>NUCLEOTIDE SEQUENCE</scope>
</reference>